<reference evidence="2" key="1">
    <citation type="journal article" date="2015" name="Nature">
        <title>Complex archaea that bridge the gap between prokaryotes and eukaryotes.</title>
        <authorList>
            <person name="Spang A."/>
            <person name="Saw J.H."/>
            <person name="Jorgensen S.L."/>
            <person name="Zaremba-Niedzwiedzka K."/>
            <person name="Martijn J."/>
            <person name="Lind A.E."/>
            <person name="van Eijk R."/>
            <person name="Schleper C."/>
            <person name="Guy L."/>
            <person name="Ettema T.J."/>
        </authorList>
    </citation>
    <scope>NUCLEOTIDE SEQUENCE</scope>
</reference>
<gene>
    <name evidence="2" type="ORF">LCGC14_0468560</name>
</gene>
<evidence type="ECO:0000313" key="2">
    <source>
        <dbReference type="EMBL" id="KKN66745.1"/>
    </source>
</evidence>
<feature type="compositionally biased region" description="Low complexity" evidence="1">
    <location>
        <begin position="85"/>
        <end position="103"/>
    </location>
</feature>
<proteinExistence type="predicted"/>
<accession>A0A0F9SCY7</accession>
<dbReference type="AlphaFoldDB" id="A0A0F9SCY7"/>
<protein>
    <submittedName>
        <fullName evidence="2">Uncharacterized protein</fullName>
    </submittedName>
</protein>
<feature type="compositionally biased region" description="Acidic residues" evidence="1">
    <location>
        <begin position="70"/>
        <end position="80"/>
    </location>
</feature>
<evidence type="ECO:0000256" key="1">
    <source>
        <dbReference type="SAM" id="MobiDB-lite"/>
    </source>
</evidence>
<sequence length="112" mass="11094">MTKAKQEQTVERVVIGSKSFSAINPNTGERFSAKPGTKVTVTKSCADSFTHRLQSASIATAQAELAAAEAEVEVKDDEAAGEGGDAASAGGSEDDGASGAADEGAGGGSDES</sequence>
<feature type="region of interest" description="Disordered" evidence="1">
    <location>
        <begin position="69"/>
        <end position="112"/>
    </location>
</feature>
<organism evidence="2">
    <name type="scientific">marine sediment metagenome</name>
    <dbReference type="NCBI Taxonomy" id="412755"/>
    <lineage>
        <taxon>unclassified sequences</taxon>
        <taxon>metagenomes</taxon>
        <taxon>ecological metagenomes</taxon>
    </lineage>
</organism>
<comment type="caution">
    <text evidence="2">The sequence shown here is derived from an EMBL/GenBank/DDBJ whole genome shotgun (WGS) entry which is preliminary data.</text>
</comment>
<dbReference type="EMBL" id="LAZR01000492">
    <property type="protein sequence ID" value="KKN66745.1"/>
    <property type="molecule type" value="Genomic_DNA"/>
</dbReference>
<name>A0A0F9SCY7_9ZZZZ</name>